<gene>
    <name evidence="1" type="ORF">PR048_019304</name>
</gene>
<name>A0ABQ9H352_9NEOP</name>
<reference evidence="1 2" key="1">
    <citation type="submission" date="2023-02" db="EMBL/GenBank/DDBJ databases">
        <title>LHISI_Scaffold_Assembly.</title>
        <authorList>
            <person name="Stuart O.P."/>
            <person name="Cleave R."/>
            <person name="Magrath M.J.L."/>
            <person name="Mikheyev A.S."/>
        </authorList>
    </citation>
    <scope>NUCLEOTIDE SEQUENCE [LARGE SCALE GENOMIC DNA]</scope>
    <source>
        <strain evidence="1">Daus_M_001</strain>
        <tissue evidence="1">Leg muscle</tissue>
    </source>
</reference>
<comment type="caution">
    <text evidence="1">The sequence shown here is derived from an EMBL/GenBank/DDBJ whole genome shotgun (WGS) entry which is preliminary data.</text>
</comment>
<dbReference type="EMBL" id="JARBHB010000007">
    <property type="protein sequence ID" value="KAJ8878718.1"/>
    <property type="molecule type" value="Genomic_DNA"/>
</dbReference>
<protein>
    <submittedName>
        <fullName evidence="1">Uncharacterized protein</fullName>
    </submittedName>
</protein>
<evidence type="ECO:0000313" key="2">
    <source>
        <dbReference type="Proteomes" id="UP001159363"/>
    </source>
</evidence>
<accession>A0ABQ9H352</accession>
<proteinExistence type="predicted"/>
<sequence>MLVWANIGTQHHLASQHHHRYIFSILLVIIPVGRRRPKKPRARWRRHRDTGDSRHIASIGSRLCRDTVAILSVSVLKLRDRSFRLLVNVMYGRMPREPLYWNDRAGDSGPRWPPGVFVHPCNHPGLASLLIPDTNALLSPSGPSILHIVWCSLDCMMHLKLDVIPPVIDVPVPVSSYSACNDSPGSWISFKVGYDVRVSVICHLNEAARPAITWNTPSDVIPGVVLIMLLGESFGAAAKYPHCSTYQEFKQSQICFTIPAKRSDHHNLVGTRPQTKLRVVGDIGPCSSGAPAIARSCWLHREAALALQLNATATEMKEGFRADLPLLDLSILTKEEIPTNSSDEKRGEKSLVREVGVVMVSGGGGGGVKGAVLAFIASSGEDGEKGGSKQQQFRTDGVVTQNPLTLLSSKPIAKLSRVLGRGRNGTKVLNVHVLLQEPGEDRARGFHQAAIWSTPLSNMPVHCTGPRWLRRSGFNPRPGNSRFLHVGIVPYNDVGRRIFSGISLSPRPFILALFHTRLSHPHRLSRPRC</sequence>
<evidence type="ECO:0000313" key="1">
    <source>
        <dbReference type="EMBL" id="KAJ8878718.1"/>
    </source>
</evidence>
<organism evidence="1 2">
    <name type="scientific">Dryococelus australis</name>
    <dbReference type="NCBI Taxonomy" id="614101"/>
    <lineage>
        <taxon>Eukaryota</taxon>
        <taxon>Metazoa</taxon>
        <taxon>Ecdysozoa</taxon>
        <taxon>Arthropoda</taxon>
        <taxon>Hexapoda</taxon>
        <taxon>Insecta</taxon>
        <taxon>Pterygota</taxon>
        <taxon>Neoptera</taxon>
        <taxon>Polyneoptera</taxon>
        <taxon>Phasmatodea</taxon>
        <taxon>Verophasmatodea</taxon>
        <taxon>Anareolatae</taxon>
        <taxon>Phasmatidae</taxon>
        <taxon>Eurycanthinae</taxon>
        <taxon>Dryococelus</taxon>
    </lineage>
</organism>
<dbReference type="Proteomes" id="UP001159363">
    <property type="component" value="Chromosome 6"/>
</dbReference>
<keyword evidence="2" id="KW-1185">Reference proteome</keyword>